<comment type="subcellular location">
    <subcellularLocation>
        <location evidence="6">Cell inner membrane</location>
        <topology evidence="6">Single-pass membrane protein</topology>
    </subcellularLocation>
</comment>
<accession>A0ABM5UU16</accession>
<dbReference type="Pfam" id="PF06835">
    <property type="entry name" value="LptC"/>
    <property type="match status" value="1"/>
</dbReference>
<reference evidence="8 9" key="1">
    <citation type="journal article" date="2015" name="Genome Biol. Evol.">
        <title>Distinctive Genome Reduction Rates Revealed by Genomic Analyses of Two Coxiella-Like Endosymbionts in Ticks.</title>
        <authorList>
            <person name="Gottlieb Y."/>
            <person name="Lalzar I."/>
            <person name="Klasson L."/>
        </authorList>
    </citation>
    <scope>NUCLEOTIDE SEQUENCE [LARGE SCALE GENOMIC DNA]</scope>
    <source>
        <strain evidence="8 9">CRt</strain>
    </source>
</reference>
<evidence type="ECO:0000256" key="3">
    <source>
        <dbReference type="ARBA" id="ARBA00022692"/>
    </source>
</evidence>
<name>A0ABM5UU16_9COXI</name>
<dbReference type="InterPro" id="IPR010664">
    <property type="entry name" value="LipoPS_assembly_LptC-rel"/>
</dbReference>
<dbReference type="EMBL" id="CP011126">
    <property type="protein sequence ID" value="AKQ33511.1"/>
    <property type="molecule type" value="Genomic_DNA"/>
</dbReference>
<evidence type="ECO:0000313" key="8">
    <source>
        <dbReference type="EMBL" id="AKQ33511.1"/>
    </source>
</evidence>
<dbReference type="InterPro" id="IPR026265">
    <property type="entry name" value="LptC"/>
</dbReference>
<evidence type="ECO:0000313" key="9">
    <source>
        <dbReference type="Proteomes" id="UP000063965"/>
    </source>
</evidence>
<dbReference type="Proteomes" id="UP000063965">
    <property type="component" value="Chromosome"/>
</dbReference>
<comment type="function">
    <text evidence="6">Involved in the assembly of lipopolysaccharide (LPS). Required for the translocation of LPS from the inner membrane to the outer membrane. Facilitates the transfer of LPS from the inner membrane to the periplasmic protein LptA. Could be a docking site for LptA.</text>
</comment>
<keyword evidence="5 6" id="KW-0472">Membrane</keyword>
<comment type="subunit">
    <text evidence="6">Component of the lipopolysaccharide transport and assembly complex. Interacts with LptA and the LptBFG transporter complex.</text>
</comment>
<keyword evidence="1 6" id="KW-1003">Cell membrane</keyword>
<protein>
    <recommendedName>
        <fullName evidence="6">Lipopolysaccharide export system protein LptC</fullName>
    </recommendedName>
</protein>
<dbReference type="EMBL" id="CP011126">
    <property type="protein sequence ID" value="AKQ33424.1"/>
    <property type="molecule type" value="Genomic_DNA"/>
</dbReference>
<evidence type="ECO:0000256" key="1">
    <source>
        <dbReference type="ARBA" id="ARBA00022475"/>
    </source>
</evidence>
<comment type="similarity">
    <text evidence="6">Belongs to the LptC family.</text>
</comment>
<evidence type="ECO:0000256" key="6">
    <source>
        <dbReference type="HAMAP-Rule" id="MF_01915"/>
    </source>
</evidence>
<evidence type="ECO:0000256" key="4">
    <source>
        <dbReference type="ARBA" id="ARBA00022989"/>
    </source>
</evidence>
<dbReference type="Gene3D" id="2.60.450.10">
    <property type="entry name" value="Lipopolysaccharide (LPS) transport protein A like domain"/>
    <property type="match status" value="1"/>
</dbReference>
<dbReference type="InterPro" id="IPR052363">
    <property type="entry name" value="LPS_export_LptC"/>
</dbReference>
<keyword evidence="4 6" id="KW-1133">Transmembrane helix</keyword>
<sequence>MNKNVGFSLILIVLACLTTALMFPNSLPHEKLLKQQLDHQPNTFMREVDYYQYDDQGDLHSHLVSPFIVHFPYKNSSRLTSPHYLIYTSQHVPWTIHADHGKSQNGIEWIYLWDHVKIHEPSQAMEVETTITTQDMTIFPRRSFAQTDQPVTIVRPDSLLKATGMTADLKKGLIHLLSHSRGVYEANANHPKKR</sequence>
<keyword evidence="3 6" id="KW-0812">Transmembrane</keyword>
<evidence type="ECO:0000313" key="7">
    <source>
        <dbReference type="EMBL" id="AKQ33424.1"/>
    </source>
</evidence>
<proteinExistence type="inferred from homology"/>
<dbReference type="NCBIfam" id="TIGR04409">
    <property type="entry name" value="LptC_YrbK"/>
    <property type="match status" value="1"/>
</dbReference>
<dbReference type="RefSeq" id="WP_048875089.1">
    <property type="nucleotide sequence ID" value="NZ_CP011126.1"/>
</dbReference>
<evidence type="ECO:0000256" key="2">
    <source>
        <dbReference type="ARBA" id="ARBA00022519"/>
    </source>
</evidence>
<keyword evidence="9" id="KW-1185">Reference proteome</keyword>
<evidence type="ECO:0000256" key="5">
    <source>
        <dbReference type="ARBA" id="ARBA00023136"/>
    </source>
</evidence>
<keyword evidence="2 6" id="KW-0997">Cell inner membrane</keyword>
<gene>
    <name evidence="6" type="primary">lptC</name>
    <name evidence="7" type="ORF">CleRT_05070</name>
    <name evidence="8" type="ORF">CleRT_06510</name>
</gene>
<dbReference type="HAMAP" id="MF_01915">
    <property type="entry name" value="LPS_assembly_LptC"/>
    <property type="match status" value="1"/>
</dbReference>
<dbReference type="PANTHER" id="PTHR37481">
    <property type="entry name" value="LIPOPOLYSACCHARIDE EXPORT SYSTEM PROTEIN LPTC"/>
    <property type="match status" value="1"/>
</dbReference>
<dbReference type="PANTHER" id="PTHR37481:SF1">
    <property type="entry name" value="LIPOPOLYSACCHARIDE EXPORT SYSTEM PROTEIN LPTC"/>
    <property type="match status" value="1"/>
</dbReference>
<organism evidence="8 9">
    <name type="scientific">Candidatus Coxiella mudrowiae</name>
    <dbReference type="NCBI Taxonomy" id="2054173"/>
    <lineage>
        <taxon>Bacteria</taxon>
        <taxon>Pseudomonadati</taxon>
        <taxon>Pseudomonadota</taxon>
        <taxon>Gammaproteobacteria</taxon>
        <taxon>Legionellales</taxon>
        <taxon>Coxiellaceae</taxon>
        <taxon>Coxiella</taxon>
    </lineage>
</organism>
<dbReference type="PROSITE" id="PS51257">
    <property type="entry name" value="PROKAR_LIPOPROTEIN"/>
    <property type="match status" value="1"/>
</dbReference>